<gene>
    <name evidence="1" type="ORF">BaRGS_00005224</name>
</gene>
<name>A0ABD0LWY3_9CAEN</name>
<dbReference type="AlphaFoldDB" id="A0ABD0LWY3"/>
<organism evidence="1 2">
    <name type="scientific">Batillaria attramentaria</name>
    <dbReference type="NCBI Taxonomy" id="370345"/>
    <lineage>
        <taxon>Eukaryota</taxon>
        <taxon>Metazoa</taxon>
        <taxon>Spiralia</taxon>
        <taxon>Lophotrochozoa</taxon>
        <taxon>Mollusca</taxon>
        <taxon>Gastropoda</taxon>
        <taxon>Caenogastropoda</taxon>
        <taxon>Sorbeoconcha</taxon>
        <taxon>Cerithioidea</taxon>
        <taxon>Batillariidae</taxon>
        <taxon>Batillaria</taxon>
    </lineage>
</organism>
<evidence type="ECO:0000313" key="2">
    <source>
        <dbReference type="Proteomes" id="UP001519460"/>
    </source>
</evidence>
<accession>A0ABD0LWY3</accession>
<evidence type="ECO:0000313" key="1">
    <source>
        <dbReference type="EMBL" id="KAK7503685.1"/>
    </source>
</evidence>
<dbReference type="Proteomes" id="UP001519460">
    <property type="component" value="Unassembled WGS sequence"/>
</dbReference>
<dbReference type="EMBL" id="JACVVK020000019">
    <property type="protein sequence ID" value="KAK7503685.1"/>
    <property type="molecule type" value="Genomic_DNA"/>
</dbReference>
<sequence length="82" mass="9514">SLMCARHVASVLLSYQAGRFGMRHFCKHRSTNYSTRFHHSNPTRQCFKPDREMHCALILTKVTRPCQAYLCLQSSEQRNQAA</sequence>
<reference evidence="1 2" key="1">
    <citation type="journal article" date="2023" name="Sci. Data">
        <title>Genome assembly of the Korean intertidal mud-creeper Batillaria attramentaria.</title>
        <authorList>
            <person name="Patra A.K."/>
            <person name="Ho P.T."/>
            <person name="Jun S."/>
            <person name="Lee S.J."/>
            <person name="Kim Y."/>
            <person name="Won Y.J."/>
        </authorList>
    </citation>
    <scope>NUCLEOTIDE SEQUENCE [LARGE SCALE GENOMIC DNA]</scope>
    <source>
        <strain evidence="1">Wonlab-2016</strain>
    </source>
</reference>
<protein>
    <submittedName>
        <fullName evidence="1">Uncharacterized protein</fullName>
    </submittedName>
</protein>
<keyword evidence="2" id="KW-1185">Reference proteome</keyword>
<proteinExistence type="predicted"/>
<comment type="caution">
    <text evidence="1">The sequence shown here is derived from an EMBL/GenBank/DDBJ whole genome shotgun (WGS) entry which is preliminary data.</text>
</comment>
<feature type="non-terminal residue" evidence="1">
    <location>
        <position position="1"/>
    </location>
</feature>